<evidence type="ECO:0000313" key="1">
    <source>
        <dbReference type="EMBL" id="PPK29772.1"/>
    </source>
</evidence>
<dbReference type="OrthoDB" id="5644501at2"/>
<dbReference type="AlphaFoldDB" id="A0A2S6EX64"/>
<dbReference type="SUPFAM" id="SSF53474">
    <property type="entry name" value="alpha/beta-Hydrolases"/>
    <property type="match status" value="1"/>
</dbReference>
<dbReference type="Proteomes" id="UP000239239">
    <property type="component" value="Unassembled WGS sequence"/>
</dbReference>
<keyword evidence="1" id="KW-0378">Hydrolase</keyword>
<evidence type="ECO:0000313" key="2">
    <source>
        <dbReference type="Proteomes" id="UP000239239"/>
    </source>
</evidence>
<dbReference type="GO" id="GO:0016787">
    <property type="term" value="F:hydrolase activity"/>
    <property type="evidence" value="ECO:0007669"/>
    <property type="project" value="UniProtKB-KW"/>
</dbReference>
<accession>A0A2S6EX64</accession>
<proteinExistence type="predicted"/>
<dbReference type="InterPro" id="IPR029058">
    <property type="entry name" value="AB_hydrolase_fold"/>
</dbReference>
<name>A0A2S6EX64_LEGPN</name>
<organism evidence="1 2">
    <name type="scientific">Legionella pneumophila</name>
    <dbReference type="NCBI Taxonomy" id="446"/>
    <lineage>
        <taxon>Bacteria</taxon>
        <taxon>Pseudomonadati</taxon>
        <taxon>Pseudomonadota</taxon>
        <taxon>Gammaproteobacteria</taxon>
        <taxon>Legionellales</taxon>
        <taxon>Legionellaceae</taxon>
        <taxon>Legionella</taxon>
    </lineage>
</organism>
<comment type="caution">
    <text evidence="1">The sequence shown here is derived from an EMBL/GenBank/DDBJ whole genome shotgun (WGS) entry which is preliminary data.</text>
</comment>
<reference evidence="1 2" key="1">
    <citation type="submission" date="2018-02" db="EMBL/GenBank/DDBJ databases">
        <title>Draft genome sequences of four Legionella pneumophila clinical strains isolated in Ontario.</title>
        <authorList>
            <person name="Fortuna A."/>
            <person name="Ramnarine R."/>
            <person name="Li A."/>
            <person name="Frantz C."/>
            <person name="Mallo G."/>
        </authorList>
    </citation>
    <scope>NUCLEOTIDE SEQUENCE [LARGE SCALE GENOMIC DNA]</scope>
    <source>
        <strain evidence="1 2">LG61</strain>
    </source>
</reference>
<gene>
    <name evidence="1" type="ORF">C3928_11925</name>
</gene>
<sequence length="257" mass="29611">MNQIKWIALLFCLIVSNVFAEKLEITVEQKKVILPYWLSKPVSYGAVIIVRGGETAQWSLLLEQFAKGLFQNGWSVVLLNCTKNNSIPWINQLPEVISTLRQNDNKRIVLVHYGDQLNLSLEYFSKLQSKMINGLVMLSAYDLNKNLQKAPRLRFPLFDIVGQFDYDMVKQQRKSREERFKENSYLAIDIPGAPHDYQYSQQLLLAFVHGWMAKLPEFEPQPPPILVSYLEPVYSSASLILSIDELDYQPLVSQINS</sequence>
<dbReference type="EMBL" id="PQWY01000016">
    <property type="protein sequence ID" value="PPK29772.1"/>
    <property type="molecule type" value="Genomic_DNA"/>
</dbReference>
<protein>
    <submittedName>
        <fullName evidence="1">Alpha/beta hydrolase</fullName>
    </submittedName>
</protein>
<dbReference type="RefSeq" id="WP_027227371.1">
    <property type="nucleotide sequence ID" value="NZ_CP017601.1"/>
</dbReference>